<protein>
    <submittedName>
        <fullName evidence="1">Unnamed protein product</fullName>
    </submittedName>
</protein>
<sequence>MEISVGNGRCLDPMPNGTGAAVLRMVNADCTAGVSTITTEGCSGCGDFNLCLASYSADQCLSPGCRTGGGCSYECITVDRNSTTVVVVVDEDQHSRHGVVGEVNFGTFD</sequence>
<accession>A0A9W6TER9</accession>
<dbReference type="AlphaFoldDB" id="A0A9W6TER9"/>
<reference evidence="1" key="1">
    <citation type="submission" date="2023-04" db="EMBL/GenBank/DDBJ databases">
        <title>Phytophthora lilii NBRC 32176.</title>
        <authorList>
            <person name="Ichikawa N."/>
            <person name="Sato H."/>
            <person name="Tonouchi N."/>
        </authorList>
    </citation>
    <scope>NUCLEOTIDE SEQUENCE</scope>
    <source>
        <strain evidence="1">NBRC 32176</strain>
    </source>
</reference>
<comment type="caution">
    <text evidence="1">The sequence shown here is derived from an EMBL/GenBank/DDBJ whole genome shotgun (WGS) entry which is preliminary data.</text>
</comment>
<name>A0A9W6TER9_9STRA</name>
<dbReference type="Proteomes" id="UP001165083">
    <property type="component" value="Unassembled WGS sequence"/>
</dbReference>
<evidence type="ECO:0000313" key="2">
    <source>
        <dbReference type="Proteomes" id="UP001165083"/>
    </source>
</evidence>
<organism evidence="1 2">
    <name type="scientific">Phytophthora lilii</name>
    <dbReference type="NCBI Taxonomy" id="2077276"/>
    <lineage>
        <taxon>Eukaryota</taxon>
        <taxon>Sar</taxon>
        <taxon>Stramenopiles</taxon>
        <taxon>Oomycota</taxon>
        <taxon>Peronosporomycetes</taxon>
        <taxon>Peronosporales</taxon>
        <taxon>Peronosporaceae</taxon>
        <taxon>Phytophthora</taxon>
    </lineage>
</organism>
<dbReference type="EMBL" id="BSXW01000068">
    <property type="protein sequence ID" value="GMF11210.1"/>
    <property type="molecule type" value="Genomic_DNA"/>
</dbReference>
<proteinExistence type="predicted"/>
<keyword evidence="2" id="KW-1185">Reference proteome</keyword>
<gene>
    <name evidence="1" type="ORF">Plil01_000194000</name>
</gene>
<evidence type="ECO:0000313" key="1">
    <source>
        <dbReference type="EMBL" id="GMF11210.1"/>
    </source>
</evidence>